<organism evidence="4 5">
    <name type="scientific">Kryptolebias marmoratus</name>
    <name type="common">Mangrove killifish</name>
    <name type="synonym">Rivulus marmoratus</name>
    <dbReference type="NCBI Taxonomy" id="37003"/>
    <lineage>
        <taxon>Eukaryota</taxon>
        <taxon>Metazoa</taxon>
        <taxon>Chordata</taxon>
        <taxon>Craniata</taxon>
        <taxon>Vertebrata</taxon>
        <taxon>Euteleostomi</taxon>
        <taxon>Actinopterygii</taxon>
        <taxon>Neopterygii</taxon>
        <taxon>Teleostei</taxon>
        <taxon>Neoteleostei</taxon>
        <taxon>Acanthomorphata</taxon>
        <taxon>Ovalentaria</taxon>
        <taxon>Atherinomorphae</taxon>
        <taxon>Cyprinodontiformes</taxon>
        <taxon>Rivulidae</taxon>
        <taxon>Kryptolebias</taxon>
    </lineage>
</organism>
<reference evidence="4" key="1">
    <citation type="submission" date="2025-08" db="UniProtKB">
        <authorList>
            <consortium name="Ensembl"/>
        </authorList>
    </citation>
    <scope>IDENTIFICATION</scope>
</reference>
<dbReference type="SUPFAM" id="SSF50814">
    <property type="entry name" value="Lipocalins"/>
    <property type="match status" value="1"/>
</dbReference>
<dbReference type="GeneID" id="108243171"/>
<name>A0A3Q3AXC8_KRYMA</name>
<feature type="domain" description="Lipocalin/cytosolic fatty-acid binding" evidence="3">
    <location>
        <begin position="34"/>
        <end position="177"/>
    </location>
</feature>
<dbReference type="AlphaFoldDB" id="A0A3Q3AXC8"/>
<dbReference type="RefSeq" id="XP_017283941.1">
    <property type="nucleotide sequence ID" value="XM_017428452.3"/>
</dbReference>
<evidence type="ECO:0000259" key="3">
    <source>
        <dbReference type="Pfam" id="PF00061"/>
    </source>
</evidence>
<dbReference type="OrthoDB" id="9048943at2759"/>
<feature type="signal peptide" evidence="2">
    <location>
        <begin position="1"/>
        <end position="20"/>
    </location>
</feature>
<evidence type="ECO:0000313" key="4">
    <source>
        <dbReference type="Ensembl" id="ENSKMAP00000021291.1"/>
    </source>
</evidence>
<feature type="chain" id="PRO_5018788513" evidence="2">
    <location>
        <begin position="21"/>
        <end position="189"/>
    </location>
</feature>
<sequence length="189" mass="21187">MRTAVLRMMAALMCVVAVCADVMPMQDFSLEKMAGKWYLLGFASNAQWFVEHRDTMKAGTAMFTPTEVGDLDLSYSNLNTDGTCWRMTHLAKKTDTPGRFTFHSQAWNNDNDMRIVDVVYDNYALTYTIKTKEGVSEVLIKLYSRSTEVSADLQQKFTQFSQNNGVLTENIVILPKNAECPEAAANPAS</sequence>
<evidence type="ECO:0000256" key="2">
    <source>
        <dbReference type="SAM" id="SignalP"/>
    </source>
</evidence>
<reference evidence="4" key="2">
    <citation type="submission" date="2025-09" db="UniProtKB">
        <authorList>
            <consortium name="Ensembl"/>
        </authorList>
    </citation>
    <scope>IDENTIFICATION</scope>
</reference>
<proteinExistence type="inferred from homology"/>
<dbReference type="Proteomes" id="UP000264800">
    <property type="component" value="Unplaced"/>
</dbReference>
<dbReference type="CTD" id="336492"/>
<keyword evidence="5" id="KW-1185">Reference proteome</keyword>
<dbReference type="PANTHER" id="PTHR11430">
    <property type="entry name" value="LIPOCALIN"/>
    <property type="match status" value="1"/>
</dbReference>
<dbReference type="InterPro" id="IPR002345">
    <property type="entry name" value="Lipocalin"/>
</dbReference>
<evidence type="ECO:0000256" key="1">
    <source>
        <dbReference type="ARBA" id="ARBA00006889"/>
    </source>
</evidence>
<accession>A0A3Q3AXC8</accession>
<dbReference type="InterPro" id="IPR000566">
    <property type="entry name" value="Lipocln_cytosolic_FA-bd_dom"/>
</dbReference>
<dbReference type="PRINTS" id="PR01254">
    <property type="entry name" value="PGNDSYNTHASE"/>
</dbReference>
<dbReference type="InterPro" id="IPR012674">
    <property type="entry name" value="Calycin"/>
</dbReference>
<dbReference type="STRING" id="37003.ENSKMAP00000021291"/>
<protein>
    <submittedName>
        <fullName evidence="4">Prostaglandin D2 synthase b, tandem duplicate 1</fullName>
    </submittedName>
</protein>
<dbReference type="PANTHER" id="PTHR11430:SF139">
    <property type="entry name" value="LIPOCALIN-15 PRECURSOR-RELATED"/>
    <property type="match status" value="1"/>
</dbReference>
<dbReference type="OMA" id="QIWNNDN"/>
<dbReference type="GeneTree" id="ENSGT01120000271921"/>
<evidence type="ECO:0000313" key="5">
    <source>
        <dbReference type="Proteomes" id="UP000264800"/>
    </source>
</evidence>
<dbReference type="Pfam" id="PF00061">
    <property type="entry name" value="Lipocalin"/>
    <property type="match status" value="1"/>
</dbReference>
<dbReference type="Gene3D" id="2.40.128.20">
    <property type="match status" value="1"/>
</dbReference>
<dbReference type="GO" id="GO:0036094">
    <property type="term" value="F:small molecule binding"/>
    <property type="evidence" value="ECO:0007669"/>
    <property type="project" value="InterPro"/>
</dbReference>
<dbReference type="PRINTS" id="PR00179">
    <property type="entry name" value="LIPOCALIN"/>
</dbReference>
<keyword evidence="2" id="KW-0732">Signal</keyword>
<dbReference type="Ensembl" id="ENSKMAT00000021569.1">
    <property type="protein sequence ID" value="ENSKMAP00000021291.1"/>
    <property type="gene ID" value="ENSKMAG00000015810.1"/>
</dbReference>
<dbReference type="KEGG" id="kmr:108243171"/>
<comment type="similarity">
    <text evidence="1">Belongs to the calycin superfamily. Lipocalin family.</text>
</comment>